<gene>
    <name evidence="2" type="ORF">M8542_36200</name>
</gene>
<protein>
    <submittedName>
        <fullName evidence="2">Uncharacterized protein</fullName>
    </submittedName>
</protein>
<dbReference type="AlphaFoldDB" id="A0A9X2SMX8"/>
<feature type="region of interest" description="Disordered" evidence="1">
    <location>
        <begin position="1"/>
        <end position="23"/>
    </location>
</feature>
<evidence type="ECO:0000313" key="3">
    <source>
        <dbReference type="Proteomes" id="UP001144096"/>
    </source>
</evidence>
<evidence type="ECO:0000256" key="1">
    <source>
        <dbReference type="SAM" id="MobiDB-lite"/>
    </source>
</evidence>
<feature type="compositionally biased region" description="Basic and acidic residues" evidence="1">
    <location>
        <begin position="7"/>
        <end position="19"/>
    </location>
</feature>
<organism evidence="2 3">
    <name type="scientific">Amycolatopsis iheyensis</name>
    <dbReference type="NCBI Taxonomy" id="2945988"/>
    <lineage>
        <taxon>Bacteria</taxon>
        <taxon>Bacillati</taxon>
        <taxon>Actinomycetota</taxon>
        <taxon>Actinomycetes</taxon>
        <taxon>Pseudonocardiales</taxon>
        <taxon>Pseudonocardiaceae</taxon>
        <taxon>Amycolatopsis</taxon>
    </lineage>
</organism>
<feature type="compositionally biased region" description="Low complexity" evidence="1">
    <location>
        <begin position="133"/>
        <end position="143"/>
    </location>
</feature>
<sequence length="143" mass="15056">MVTSDEEITRRLTETDTARSARRQQAATIVGELARRHTELAGAIAALERELGEALTAAGDVIDIPELAAVTDVAVDDLTRWRNQAVKPARSGKRKRPHTKGDTTGTTKPTATAPRVARQVAPALPAASEPVGATSAAADAARR</sequence>
<evidence type="ECO:0000313" key="2">
    <source>
        <dbReference type="EMBL" id="MCR6488287.1"/>
    </source>
</evidence>
<name>A0A9X2SMX8_9PSEU</name>
<proteinExistence type="predicted"/>
<dbReference type="EMBL" id="JAMXQV010000024">
    <property type="protein sequence ID" value="MCR6488287.1"/>
    <property type="molecule type" value="Genomic_DNA"/>
</dbReference>
<accession>A0A9X2SMX8</accession>
<dbReference type="Proteomes" id="UP001144096">
    <property type="component" value="Unassembled WGS sequence"/>
</dbReference>
<reference evidence="2" key="1">
    <citation type="submission" date="2022-06" db="EMBL/GenBank/DDBJ databases">
        <title>Amycolatopsis iheyaensis sp. nov., a new species of the genus Amycolatopsis isolated from soil in Iheya island, Japan.</title>
        <authorList>
            <person name="Ngamcharungchit C."/>
            <person name="Kanto H."/>
            <person name="Take A."/>
            <person name="Intra B."/>
            <person name="Matsumoto A."/>
            <person name="Panbangred W."/>
            <person name="Inahashi Y."/>
        </authorList>
    </citation>
    <scope>NUCLEOTIDE SEQUENCE</scope>
    <source>
        <strain evidence="2">OK19-0408</strain>
    </source>
</reference>
<feature type="compositionally biased region" description="Low complexity" evidence="1">
    <location>
        <begin position="102"/>
        <end position="114"/>
    </location>
</feature>
<dbReference type="RefSeq" id="WP_257924850.1">
    <property type="nucleotide sequence ID" value="NZ_JAMXQV010000024.1"/>
</dbReference>
<feature type="region of interest" description="Disordered" evidence="1">
    <location>
        <begin position="84"/>
        <end position="143"/>
    </location>
</feature>
<comment type="caution">
    <text evidence="2">The sequence shown here is derived from an EMBL/GenBank/DDBJ whole genome shotgun (WGS) entry which is preliminary data.</text>
</comment>
<keyword evidence="3" id="KW-1185">Reference proteome</keyword>